<protein>
    <submittedName>
        <fullName evidence="1">Uncharacterized protein</fullName>
    </submittedName>
</protein>
<organism evidence="1 2">
    <name type="scientific">Neurospora intermedia</name>
    <dbReference type="NCBI Taxonomy" id="5142"/>
    <lineage>
        <taxon>Eukaryota</taxon>
        <taxon>Fungi</taxon>
        <taxon>Dikarya</taxon>
        <taxon>Ascomycota</taxon>
        <taxon>Pezizomycotina</taxon>
        <taxon>Sordariomycetes</taxon>
        <taxon>Sordariomycetidae</taxon>
        <taxon>Sordariales</taxon>
        <taxon>Sordariaceae</taxon>
        <taxon>Neurospora</taxon>
    </lineage>
</organism>
<evidence type="ECO:0000313" key="1">
    <source>
        <dbReference type="EMBL" id="KAL0474950.1"/>
    </source>
</evidence>
<proteinExistence type="predicted"/>
<reference evidence="1 2" key="1">
    <citation type="submission" date="2023-09" db="EMBL/GenBank/DDBJ databases">
        <title>Multi-omics analysis of a traditional fermented food reveals byproduct-associated fungal strains for waste-to-food upcycling.</title>
        <authorList>
            <consortium name="Lawrence Berkeley National Laboratory"/>
            <person name="Rekdal V.M."/>
            <person name="Villalobos-Escobedo J.M."/>
            <person name="Rodriguez-Valeron N."/>
            <person name="Garcia M.O."/>
            <person name="Vasquez D.P."/>
            <person name="Damayanti I."/>
            <person name="Sorensen P.M."/>
            <person name="Baidoo E.E."/>
            <person name="De Carvalho A.C."/>
            <person name="Riley R."/>
            <person name="Lipzen A."/>
            <person name="He G."/>
            <person name="Yan M."/>
            <person name="Haridas S."/>
            <person name="Daum C."/>
            <person name="Yoshinaga Y."/>
            <person name="Ng V."/>
            <person name="Grigoriev I.V."/>
            <person name="Munk R."/>
            <person name="Nuraida L."/>
            <person name="Wijaya C.H."/>
            <person name="Morales P.-C."/>
            <person name="Keasling J.D."/>
        </authorList>
    </citation>
    <scope>NUCLEOTIDE SEQUENCE [LARGE SCALE GENOMIC DNA]</scope>
    <source>
        <strain evidence="1 2">FGSC 2613</strain>
    </source>
</reference>
<sequence length="55" mass="6243">MSDSAIQQFDNLKPEPDQAKTINSPFLVLWEFLATSRQQLWKCGTPASTVKKIHP</sequence>
<comment type="caution">
    <text evidence="1">The sequence shown here is derived from an EMBL/GenBank/DDBJ whole genome shotgun (WGS) entry which is preliminary data.</text>
</comment>
<name>A0ABR3DQK7_NEUIN</name>
<gene>
    <name evidence="1" type="ORF">QR685DRAFT_28651</name>
</gene>
<dbReference type="Proteomes" id="UP001451303">
    <property type="component" value="Unassembled WGS sequence"/>
</dbReference>
<keyword evidence="2" id="KW-1185">Reference proteome</keyword>
<dbReference type="EMBL" id="JAVLET010000001">
    <property type="protein sequence ID" value="KAL0474950.1"/>
    <property type="molecule type" value="Genomic_DNA"/>
</dbReference>
<evidence type="ECO:0000313" key="2">
    <source>
        <dbReference type="Proteomes" id="UP001451303"/>
    </source>
</evidence>
<accession>A0ABR3DQK7</accession>